<protein>
    <recommendedName>
        <fullName evidence="9">Protein translocase subunit SecD</fullName>
    </recommendedName>
</protein>
<feature type="domain" description="Protein export membrane protein SecD/SecF C-terminal" evidence="10">
    <location>
        <begin position="227"/>
        <end position="384"/>
    </location>
</feature>
<gene>
    <name evidence="9" type="primary">secD</name>
    <name evidence="12" type="ORF">SAMN00017405_0464</name>
</gene>
<dbReference type="GO" id="GO:0005886">
    <property type="term" value="C:plasma membrane"/>
    <property type="evidence" value="ECO:0007669"/>
    <property type="project" value="UniProtKB-SubCell"/>
</dbReference>
<dbReference type="EMBL" id="FWWT01000022">
    <property type="protein sequence ID" value="SMB95708.1"/>
    <property type="molecule type" value="Genomic_DNA"/>
</dbReference>
<evidence type="ECO:0000256" key="4">
    <source>
        <dbReference type="ARBA" id="ARBA00022692"/>
    </source>
</evidence>
<evidence type="ECO:0000313" key="13">
    <source>
        <dbReference type="Proteomes" id="UP000192731"/>
    </source>
</evidence>
<dbReference type="InterPro" id="IPR055344">
    <property type="entry name" value="SecD_SecF_C_bact"/>
</dbReference>
<evidence type="ECO:0000256" key="8">
    <source>
        <dbReference type="ARBA" id="ARBA00023136"/>
    </source>
</evidence>
<dbReference type="OrthoDB" id="9805019at2"/>
<evidence type="ECO:0000256" key="6">
    <source>
        <dbReference type="ARBA" id="ARBA00022989"/>
    </source>
</evidence>
<keyword evidence="2 9" id="KW-0813">Transport</keyword>
<comment type="similarity">
    <text evidence="9">Belongs to the SecD/SecF family. SecD subfamily.</text>
</comment>
<evidence type="ECO:0000256" key="1">
    <source>
        <dbReference type="ARBA" id="ARBA00004651"/>
    </source>
</evidence>
<evidence type="ECO:0000256" key="2">
    <source>
        <dbReference type="ARBA" id="ARBA00022448"/>
    </source>
</evidence>
<feature type="transmembrane region" description="Helical" evidence="9">
    <location>
        <begin position="300"/>
        <end position="322"/>
    </location>
</feature>
<dbReference type="GO" id="GO:0006605">
    <property type="term" value="P:protein targeting"/>
    <property type="evidence" value="ECO:0007669"/>
    <property type="project" value="UniProtKB-UniRule"/>
</dbReference>
<dbReference type="GO" id="GO:0065002">
    <property type="term" value="P:intracellular protein transmembrane transport"/>
    <property type="evidence" value="ECO:0007669"/>
    <property type="project" value="UniProtKB-UniRule"/>
</dbReference>
<name>A0A1W1VQT3_DESTI</name>
<comment type="caution">
    <text evidence="9">Lacks conserved residue(s) required for the propagation of feature annotation.</text>
</comment>
<comment type="function">
    <text evidence="9">Part of the Sec protein translocase complex. Interacts with the SecYEG preprotein conducting channel. SecDF uses the proton motive force (PMF) to complete protein translocation after the ATP-dependent function of SecA.</text>
</comment>
<dbReference type="AlphaFoldDB" id="A0A1W1VQT3"/>
<keyword evidence="6 9" id="KW-1133">Transmembrane helix</keyword>
<dbReference type="STRING" id="656914.SAMN00017405_0464"/>
<evidence type="ECO:0000259" key="10">
    <source>
        <dbReference type="Pfam" id="PF02355"/>
    </source>
</evidence>
<keyword evidence="4 9" id="KW-0812">Transmembrane</keyword>
<evidence type="ECO:0000256" key="5">
    <source>
        <dbReference type="ARBA" id="ARBA00022927"/>
    </source>
</evidence>
<dbReference type="InterPro" id="IPR022813">
    <property type="entry name" value="SecD/SecF_arch_bac"/>
</dbReference>
<dbReference type="GO" id="GO:0015450">
    <property type="term" value="F:protein-transporting ATPase activity"/>
    <property type="evidence" value="ECO:0007669"/>
    <property type="project" value="InterPro"/>
</dbReference>
<keyword evidence="5 9" id="KW-0653">Protein transport</keyword>
<dbReference type="NCBIfam" id="TIGR00916">
    <property type="entry name" value="2A0604s01"/>
    <property type="match status" value="1"/>
</dbReference>
<sequence length="412" mass="44843">MRFRKLFTSLLVLALVVVLAFVVIEPYKNNVKLGLDLKGGVMVRLEAPKNATADDIDKVIAILENRVNGMGLTEPEIRKEGERRVLVELPGVENPEEAVKSLGKMANLEFVRVDNNEVVVTGKDLKDAKEGINPGETNLNKKNYVSLEFNSEGAKKFAEATKDLATKYGEDDPNRAIAINLDGKPISVPRIDEAITNGHASISGGFSTLEEARDLAVLLRSGALPVKLEIVENRSVGAKLGVDSLIKSKNAALYGLSAVLIFMLLFYRLPGIVAGFSIVLYSIIVWGILIYMNATITLPGIAGFLLSVGMAVDANVIIYERIKEELRNGKSLRASIDAGFSRAFWTIFDANITTLIAAVVLMYFGTGMIRGFAVTLSIGILASLFVVLTFTRFILRQLAVSNLFKNTKLFGA</sequence>
<dbReference type="InterPro" id="IPR054384">
    <property type="entry name" value="SecDF_P1_head"/>
</dbReference>
<reference evidence="12 13" key="1">
    <citation type="submission" date="2017-04" db="EMBL/GenBank/DDBJ databases">
        <authorList>
            <person name="Afonso C.L."/>
            <person name="Miller P.J."/>
            <person name="Scott M.A."/>
            <person name="Spackman E."/>
            <person name="Goraichik I."/>
            <person name="Dimitrov K.M."/>
            <person name="Suarez D.L."/>
            <person name="Swayne D.E."/>
        </authorList>
    </citation>
    <scope>NUCLEOTIDE SEQUENCE [LARGE SCALE GENOMIC DNA]</scope>
    <source>
        <strain evidence="12 13">DSM 11270</strain>
    </source>
</reference>
<comment type="subunit">
    <text evidence="9">Forms a complex with SecF. Part of the essential Sec protein translocation apparatus which comprises SecA, SecYEG and auxiliary proteins SecDF. Other proteins may also be involved.</text>
</comment>
<evidence type="ECO:0000259" key="11">
    <source>
        <dbReference type="Pfam" id="PF22599"/>
    </source>
</evidence>
<dbReference type="NCBIfam" id="TIGR01129">
    <property type="entry name" value="secD"/>
    <property type="match status" value="1"/>
</dbReference>
<dbReference type="PRINTS" id="PR00702">
    <property type="entry name" value="ACRIFLAVINRP"/>
</dbReference>
<dbReference type="InterPro" id="IPR048634">
    <property type="entry name" value="SecD_SecF_C"/>
</dbReference>
<dbReference type="FunFam" id="1.20.1640.10:FF:000004">
    <property type="entry name" value="Protein translocase subunit SecD"/>
    <property type="match status" value="1"/>
</dbReference>
<dbReference type="RefSeq" id="WP_084054251.1">
    <property type="nucleotide sequence ID" value="NZ_FWWT01000022.1"/>
</dbReference>
<proteinExistence type="inferred from homology"/>
<keyword evidence="8 9" id="KW-0472">Membrane</keyword>
<dbReference type="PANTHER" id="PTHR30081:SF1">
    <property type="entry name" value="PROTEIN TRANSLOCASE SUBUNIT SECD"/>
    <property type="match status" value="1"/>
</dbReference>
<feature type="domain" description="SecDF P1 head subdomain" evidence="11">
    <location>
        <begin position="113"/>
        <end position="226"/>
    </location>
</feature>
<evidence type="ECO:0000313" key="12">
    <source>
        <dbReference type="EMBL" id="SMB95708.1"/>
    </source>
</evidence>
<dbReference type="InterPro" id="IPR001036">
    <property type="entry name" value="Acrflvin-R"/>
</dbReference>
<dbReference type="Proteomes" id="UP000192731">
    <property type="component" value="Unassembled WGS sequence"/>
</dbReference>
<keyword evidence="3 9" id="KW-1003">Cell membrane</keyword>
<dbReference type="Gene3D" id="3.30.1360.200">
    <property type="match status" value="1"/>
</dbReference>
<dbReference type="Pfam" id="PF02355">
    <property type="entry name" value="SecD_SecF_C"/>
    <property type="match status" value="1"/>
</dbReference>
<comment type="subcellular location">
    <subcellularLocation>
        <location evidence="1 9">Cell membrane</location>
        <topology evidence="1 9">Multi-pass membrane protein</topology>
    </subcellularLocation>
</comment>
<dbReference type="SUPFAM" id="SSF82866">
    <property type="entry name" value="Multidrug efflux transporter AcrB transmembrane domain"/>
    <property type="match status" value="1"/>
</dbReference>
<dbReference type="InterPro" id="IPR005791">
    <property type="entry name" value="SecD"/>
</dbReference>
<evidence type="ECO:0000256" key="3">
    <source>
        <dbReference type="ARBA" id="ARBA00022475"/>
    </source>
</evidence>
<evidence type="ECO:0000256" key="9">
    <source>
        <dbReference type="HAMAP-Rule" id="MF_01463"/>
    </source>
</evidence>
<feature type="transmembrane region" description="Helical" evidence="9">
    <location>
        <begin position="343"/>
        <end position="365"/>
    </location>
</feature>
<accession>A0A1W1VQT3</accession>
<dbReference type="PANTHER" id="PTHR30081">
    <property type="entry name" value="PROTEIN-EXPORT MEMBRANE PROTEIN SEC"/>
    <property type="match status" value="1"/>
</dbReference>
<dbReference type="HAMAP" id="MF_01463_B">
    <property type="entry name" value="SecD_B"/>
    <property type="match status" value="1"/>
</dbReference>
<keyword evidence="13" id="KW-1185">Reference proteome</keyword>
<organism evidence="12 13">
    <name type="scientific">Desulfonispora thiosulfatigenes DSM 11270</name>
    <dbReference type="NCBI Taxonomy" id="656914"/>
    <lineage>
        <taxon>Bacteria</taxon>
        <taxon>Bacillati</taxon>
        <taxon>Bacillota</taxon>
        <taxon>Clostridia</taxon>
        <taxon>Eubacteriales</taxon>
        <taxon>Peptococcaceae</taxon>
        <taxon>Desulfonispora</taxon>
    </lineage>
</organism>
<dbReference type="Pfam" id="PF22599">
    <property type="entry name" value="SecDF_P1_head"/>
    <property type="match status" value="1"/>
</dbReference>
<dbReference type="GO" id="GO:0043952">
    <property type="term" value="P:protein transport by the Sec complex"/>
    <property type="evidence" value="ECO:0007669"/>
    <property type="project" value="UniProtKB-UniRule"/>
</dbReference>
<dbReference type="Gene3D" id="1.20.1640.10">
    <property type="entry name" value="Multidrug efflux transporter AcrB transmembrane domain"/>
    <property type="match status" value="1"/>
</dbReference>
<feature type="transmembrane region" description="Helical" evidence="9">
    <location>
        <begin position="371"/>
        <end position="395"/>
    </location>
</feature>
<feature type="transmembrane region" description="Helical" evidence="9">
    <location>
        <begin position="274"/>
        <end position="294"/>
    </location>
</feature>
<evidence type="ECO:0000256" key="7">
    <source>
        <dbReference type="ARBA" id="ARBA00023010"/>
    </source>
</evidence>
<keyword evidence="7 9" id="KW-0811">Translocation</keyword>